<dbReference type="EMBL" id="CACSIO010000003">
    <property type="protein sequence ID" value="CAA0094631.1"/>
    <property type="molecule type" value="Genomic_DNA"/>
</dbReference>
<gene>
    <name evidence="3" type="ORF">OPDIPICF_01518</name>
    <name evidence="2" type="ORF">OPDIPICF_03987</name>
</gene>
<dbReference type="PROSITE" id="PS51257">
    <property type="entry name" value="PROKAR_LIPOPROTEIN"/>
    <property type="match status" value="1"/>
</dbReference>
<reference evidence="2 4" key="1">
    <citation type="submission" date="2019-11" db="EMBL/GenBank/DDBJ databases">
        <authorList>
            <person name="Holert J."/>
        </authorList>
    </citation>
    <scope>NUCLEOTIDE SEQUENCE [LARGE SCALE GENOMIC DNA]</scope>
    <source>
        <strain evidence="2">SB11_3</strain>
    </source>
</reference>
<proteinExistence type="predicted"/>
<name>A0A5S9NV88_9GAMM</name>
<feature type="chain" id="PRO_5036150473" evidence="1">
    <location>
        <begin position="24"/>
        <end position="195"/>
    </location>
</feature>
<dbReference type="EMBL" id="CACSIO010000012">
    <property type="protein sequence ID" value="CAA0109957.1"/>
    <property type="molecule type" value="Genomic_DNA"/>
</dbReference>
<keyword evidence="4" id="KW-1185">Reference proteome</keyword>
<dbReference type="OrthoDB" id="9871743at2"/>
<evidence type="ECO:0000313" key="3">
    <source>
        <dbReference type="EMBL" id="CAA0109957.1"/>
    </source>
</evidence>
<organism evidence="2 4">
    <name type="scientific">BD1-7 clade bacterium</name>
    <dbReference type="NCBI Taxonomy" id="2029982"/>
    <lineage>
        <taxon>Bacteria</taxon>
        <taxon>Pseudomonadati</taxon>
        <taxon>Pseudomonadota</taxon>
        <taxon>Gammaproteobacteria</taxon>
        <taxon>Cellvibrionales</taxon>
        <taxon>Spongiibacteraceae</taxon>
        <taxon>BD1-7 clade</taxon>
    </lineage>
</organism>
<evidence type="ECO:0000313" key="2">
    <source>
        <dbReference type="EMBL" id="CAA0094631.1"/>
    </source>
</evidence>
<accession>A0A5S9NV88</accession>
<keyword evidence="1" id="KW-0732">Signal</keyword>
<dbReference type="Proteomes" id="UP000441399">
    <property type="component" value="Unassembled WGS sequence"/>
</dbReference>
<evidence type="ECO:0000256" key="1">
    <source>
        <dbReference type="SAM" id="SignalP"/>
    </source>
</evidence>
<protein>
    <submittedName>
        <fullName evidence="2">Uncharacterized protein</fullName>
    </submittedName>
</protein>
<feature type="signal peptide" evidence="1">
    <location>
        <begin position="1"/>
        <end position="23"/>
    </location>
</feature>
<dbReference type="AlphaFoldDB" id="A0A5S9NV88"/>
<sequence>MNTRWKTLTLVFCQLLLAMACKAMPSVESPRLPALSFESTPYNFTYTPAKMRVLTYYPAKLKARKNSLFNIRILKLGICPVNLVSLINKDWYAPRKMVIKEMRKQVEASVDPTCTVSEDVDHRVKKILMISDKPTVLVLDKKGYVVHRFEGVLSEEEQQFVIDIVQPEPPSTPVIQAVATEQQKPTVRNTRGPSK</sequence>
<evidence type="ECO:0000313" key="4">
    <source>
        <dbReference type="Proteomes" id="UP000441399"/>
    </source>
</evidence>